<organism evidence="8 9">
    <name type="scientific">Penicillium brevicompactum</name>
    <dbReference type="NCBI Taxonomy" id="5074"/>
    <lineage>
        <taxon>Eukaryota</taxon>
        <taxon>Fungi</taxon>
        <taxon>Dikarya</taxon>
        <taxon>Ascomycota</taxon>
        <taxon>Pezizomycotina</taxon>
        <taxon>Eurotiomycetes</taxon>
        <taxon>Eurotiomycetidae</taxon>
        <taxon>Eurotiales</taxon>
        <taxon>Aspergillaceae</taxon>
        <taxon>Penicillium</taxon>
    </lineage>
</organism>
<dbReference type="GO" id="GO:0008270">
    <property type="term" value="F:zinc ion binding"/>
    <property type="evidence" value="ECO:0007669"/>
    <property type="project" value="InterPro"/>
</dbReference>
<keyword evidence="4" id="KW-0804">Transcription</keyword>
<evidence type="ECO:0000313" key="8">
    <source>
        <dbReference type="EMBL" id="KAJ5328693.1"/>
    </source>
</evidence>
<name>A0A9W9QAF8_PENBR</name>
<keyword evidence="3" id="KW-0238">DNA-binding</keyword>
<gene>
    <name evidence="8" type="ORF">N7452_009083</name>
</gene>
<accession>A0A9W9QAF8</accession>
<keyword evidence="5" id="KW-0539">Nucleus</keyword>
<comment type="subcellular location">
    <subcellularLocation>
        <location evidence="1">Nucleus</location>
    </subcellularLocation>
</comment>
<feature type="compositionally biased region" description="Polar residues" evidence="6">
    <location>
        <begin position="56"/>
        <end position="65"/>
    </location>
</feature>
<comment type="caution">
    <text evidence="8">The sequence shown here is derived from an EMBL/GenBank/DDBJ whole genome shotgun (WGS) entry which is preliminary data.</text>
</comment>
<evidence type="ECO:0000313" key="9">
    <source>
        <dbReference type="Proteomes" id="UP001147695"/>
    </source>
</evidence>
<evidence type="ECO:0000256" key="3">
    <source>
        <dbReference type="ARBA" id="ARBA00023125"/>
    </source>
</evidence>
<evidence type="ECO:0000256" key="5">
    <source>
        <dbReference type="ARBA" id="ARBA00023242"/>
    </source>
</evidence>
<dbReference type="InterPro" id="IPR007219">
    <property type="entry name" value="XnlR_reg_dom"/>
</dbReference>
<dbReference type="GO" id="GO:0005634">
    <property type="term" value="C:nucleus"/>
    <property type="evidence" value="ECO:0007669"/>
    <property type="project" value="UniProtKB-SubCell"/>
</dbReference>
<keyword evidence="2" id="KW-0805">Transcription regulation</keyword>
<reference evidence="8" key="2">
    <citation type="journal article" date="2023" name="IMA Fungus">
        <title>Comparative genomic study of the Penicillium genus elucidates a diverse pangenome and 15 lateral gene transfer events.</title>
        <authorList>
            <person name="Petersen C."/>
            <person name="Sorensen T."/>
            <person name="Nielsen M.R."/>
            <person name="Sondergaard T.E."/>
            <person name="Sorensen J.L."/>
            <person name="Fitzpatrick D.A."/>
            <person name="Frisvad J.C."/>
            <person name="Nielsen K.L."/>
        </authorList>
    </citation>
    <scope>NUCLEOTIDE SEQUENCE</scope>
    <source>
        <strain evidence="8">IBT 35673</strain>
    </source>
</reference>
<dbReference type="InterPro" id="IPR051089">
    <property type="entry name" value="prtT"/>
</dbReference>
<evidence type="ECO:0000256" key="1">
    <source>
        <dbReference type="ARBA" id="ARBA00004123"/>
    </source>
</evidence>
<evidence type="ECO:0000256" key="6">
    <source>
        <dbReference type="SAM" id="MobiDB-lite"/>
    </source>
</evidence>
<evidence type="ECO:0000256" key="4">
    <source>
        <dbReference type="ARBA" id="ARBA00023163"/>
    </source>
</evidence>
<dbReference type="AlphaFoldDB" id="A0A9W9QAF8"/>
<dbReference type="PANTHER" id="PTHR31845">
    <property type="entry name" value="FINGER DOMAIN PROTEIN, PUTATIVE-RELATED"/>
    <property type="match status" value="1"/>
</dbReference>
<feature type="domain" description="Xylanolytic transcriptional activator regulatory" evidence="7">
    <location>
        <begin position="153"/>
        <end position="329"/>
    </location>
</feature>
<dbReference type="CDD" id="cd12148">
    <property type="entry name" value="fungal_TF_MHR"/>
    <property type="match status" value="1"/>
</dbReference>
<proteinExistence type="predicted"/>
<dbReference type="GO" id="GO:0006351">
    <property type="term" value="P:DNA-templated transcription"/>
    <property type="evidence" value="ECO:0007669"/>
    <property type="project" value="InterPro"/>
</dbReference>
<dbReference type="GO" id="GO:0000976">
    <property type="term" value="F:transcription cis-regulatory region binding"/>
    <property type="evidence" value="ECO:0007669"/>
    <property type="project" value="TreeGrafter"/>
</dbReference>
<dbReference type="PANTHER" id="PTHR31845:SF17">
    <property type="entry name" value="ZN(II)2CYS6 TRANSCRIPTION FACTOR (EUROFUNG)"/>
    <property type="match status" value="1"/>
</dbReference>
<protein>
    <recommendedName>
        <fullName evidence="7">Xylanolytic transcriptional activator regulatory domain-containing protein</fullName>
    </recommendedName>
</protein>
<reference evidence="8" key="1">
    <citation type="submission" date="2022-12" db="EMBL/GenBank/DDBJ databases">
        <authorList>
            <person name="Petersen C."/>
        </authorList>
    </citation>
    <scope>NUCLEOTIDE SEQUENCE</scope>
    <source>
        <strain evidence="8">IBT 35673</strain>
    </source>
</reference>
<evidence type="ECO:0000259" key="7">
    <source>
        <dbReference type="Pfam" id="PF04082"/>
    </source>
</evidence>
<dbReference type="GO" id="GO:0000981">
    <property type="term" value="F:DNA-binding transcription factor activity, RNA polymerase II-specific"/>
    <property type="evidence" value="ECO:0007669"/>
    <property type="project" value="TreeGrafter"/>
</dbReference>
<feature type="region of interest" description="Disordered" evidence="6">
    <location>
        <begin position="46"/>
        <end position="76"/>
    </location>
</feature>
<dbReference type="EMBL" id="JAPZBQ010000005">
    <property type="protein sequence ID" value="KAJ5328693.1"/>
    <property type="molecule type" value="Genomic_DNA"/>
</dbReference>
<dbReference type="Pfam" id="PF04082">
    <property type="entry name" value="Fungal_trans"/>
    <property type="match status" value="1"/>
</dbReference>
<dbReference type="Proteomes" id="UP001147695">
    <property type="component" value="Unassembled WGS sequence"/>
</dbReference>
<evidence type="ECO:0000256" key="2">
    <source>
        <dbReference type="ARBA" id="ARBA00023015"/>
    </source>
</evidence>
<sequence length="563" mass="63176">MTGAISSRRRRLATAARCNNPGRIVVRLLITGLESRDVEASLMRSSADHAQLARPSRSSSINSDNRPPDTLSAKPSSATLLPTLAEFGEGIQPQLASFSAGELNITKADDALPREIDSLKSRFRAEHLFESERNDPVAGSIITEGEAYVMFRLYFANCHPNAPFLDKEHDNNIDRIRSSSALLFLSILSVGARFWGASSKSSCWLHHRYPELVKMLDAELMRITLRPRHDDQKLETVQALLICTHWMPFDLANHKEKFRSRFSESAAWQCLGLAIRWAVYMGFDRTCHIKFHNLETVTQEDMWQFRTMLYLVESDHYLALSARRPSSLKPEPLHEVLSNFTRCKYAQSSDIRLASLFRVAYTANFSGCRPTTIESVEAFDKDVDSIERRNLSKEVNINSIPTRLEPDPSVVQMMSFAIDHYHVVIAYAAFILVKSWLSNLTDMDLRPHLQYSGENLNRQASHSLLFRLVDLAARTLDAASPPIGHLARRYVPLLNGMAGLVSAGNAQFYGGDSDAGVAIAEANPVHTGQAQNALGDDLWEMWQEAGLEPMVWPSVLDEIFGEL</sequence>